<keyword evidence="6" id="KW-1185">Reference proteome</keyword>
<evidence type="ECO:0000313" key="5">
    <source>
        <dbReference type="EMBL" id="MET7016306.1"/>
    </source>
</evidence>
<organism evidence="5 6">
    <name type="scientific">Uliginosibacterium flavum</name>
    <dbReference type="NCBI Taxonomy" id="1396831"/>
    <lineage>
        <taxon>Bacteria</taxon>
        <taxon>Pseudomonadati</taxon>
        <taxon>Pseudomonadota</taxon>
        <taxon>Betaproteobacteria</taxon>
        <taxon>Rhodocyclales</taxon>
        <taxon>Zoogloeaceae</taxon>
        <taxon>Uliginosibacterium</taxon>
    </lineage>
</organism>
<dbReference type="GO" id="GO:0016787">
    <property type="term" value="F:hydrolase activity"/>
    <property type="evidence" value="ECO:0007669"/>
    <property type="project" value="UniProtKB-KW"/>
</dbReference>
<comment type="similarity">
    <text evidence="1">Belongs to the glycosyl hydrolase 39 family.</text>
</comment>
<dbReference type="RefSeq" id="WP_354602765.1">
    <property type="nucleotide sequence ID" value="NZ_JBEWZI010000035.1"/>
</dbReference>
<evidence type="ECO:0000256" key="3">
    <source>
        <dbReference type="ARBA" id="ARBA00023295"/>
    </source>
</evidence>
<dbReference type="PANTHER" id="PTHR12631">
    <property type="entry name" value="ALPHA-L-IDURONIDASE"/>
    <property type="match status" value="1"/>
</dbReference>
<sequence>MKAGKTTLTVIAACLALFAAWPLVTWGQTTVLRPPLEADGGAALFSRQYFGLHMHRAEAIRWPAVKFGSWRLWDSGISWADIERTPGQFDFARLDRYILMAERFKLEVVLPLALTPQWASSKPKQASAYGPGKASPPADIELWRRFVRTVANRYKGRIAAYELWNEANIPNFFDGDEADLAKLARVFSEEIRRADPQAKIIAPSGAGLLDPRKDFVVRFLQASKGVHFDAFNFHLYTGEHRPELMIPHVQALQDQVRKAGFANLPLWNTESGYEVRSREPNFGSTSHTAHEPERVAAYLVRAMLIVRALGVERFHWYAWDDGRMAMTYADFATPNPVGIAYTQLVPLLEGARLHECQIDKTGPSRCRLTSAAGRDFMVVWSGRDEVEQWTSPVPVQVSALDGKVLEVRATRVAIGIMPVVLESADAARSLPQP</sequence>
<proteinExistence type="inferred from homology"/>
<dbReference type="EMBL" id="JBEWZI010000035">
    <property type="protein sequence ID" value="MET7016306.1"/>
    <property type="molecule type" value="Genomic_DNA"/>
</dbReference>
<dbReference type="Gene3D" id="3.20.20.80">
    <property type="entry name" value="Glycosidases"/>
    <property type="match status" value="1"/>
</dbReference>
<comment type="caution">
    <text evidence="5">The sequence shown here is derived from an EMBL/GenBank/DDBJ whole genome shotgun (WGS) entry which is preliminary data.</text>
</comment>
<accession>A0ABV2TQW2</accession>
<evidence type="ECO:0000256" key="1">
    <source>
        <dbReference type="ARBA" id="ARBA00008875"/>
    </source>
</evidence>
<keyword evidence="2 5" id="KW-0378">Hydrolase</keyword>
<gene>
    <name evidence="5" type="ORF">ABXR19_19130</name>
</gene>
<feature type="domain" description="Glycosyl hydrolases family 39 N-terminal catalytic" evidence="4">
    <location>
        <begin position="88"/>
        <end position="280"/>
    </location>
</feature>
<dbReference type="Pfam" id="PF01229">
    <property type="entry name" value="Glyco_hydro_39"/>
    <property type="match status" value="1"/>
</dbReference>
<dbReference type="InterPro" id="IPR049166">
    <property type="entry name" value="GH39_cat"/>
</dbReference>
<dbReference type="PANTHER" id="PTHR12631:SF10">
    <property type="entry name" value="BETA-XYLOSIDASE-LIKE PROTEIN-RELATED"/>
    <property type="match status" value="1"/>
</dbReference>
<keyword evidence="3" id="KW-0326">Glycosidase</keyword>
<evidence type="ECO:0000313" key="6">
    <source>
        <dbReference type="Proteomes" id="UP001549691"/>
    </source>
</evidence>
<dbReference type="InterPro" id="IPR017853">
    <property type="entry name" value="GH"/>
</dbReference>
<evidence type="ECO:0000256" key="2">
    <source>
        <dbReference type="ARBA" id="ARBA00022801"/>
    </source>
</evidence>
<evidence type="ECO:0000259" key="4">
    <source>
        <dbReference type="Pfam" id="PF01229"/>
    </source>
</evidence>
<reference evidence="5 6" key="1">
    <citation type="submission" date="2024-07" db="EMBL/GenBank/DDBJ databases">
        <title>Uliginosibacterium flavum JJ3220;KACC:17644.</title>
        <authorList>
            <person name="Kim M.K."/>
        </authorList>
    </citation>
    <scope>NUCLEOTIDE SEQUENCE [LARGE SCALE GENOMIC DNA]</scope>
    <source>
        <strain evidence="5 6">KACC:17644</strain>
    </source>
</reference>
<dbReference type="SUPFAM" id="SSF51445">
    <property type="entry name" value="(Trans)glycosidases"/>
    <property type="match status" value="1"/>
</dbReference>
<dbReference type="Proteomes" id="UP001549691">
    <property type="component" value="Unassembled WGS sequence"/>
</dbReference>
<protein>
    <submittedName>
        <fullName evidence="5">Glycosyl hydrolase</fullName>
    </submittedName>
</protein>
<name>A0ABV2TQW2_9RHOO</name>
<dbReference type="InterPro" id="IPR051923">
    <property type="entry name" value="Glycosyl_Hydrolase_39"/>
</dbReference>